<dbReference type="PhylomeDB" id="S8AVZ9"/>
<evidence type="ECO:0000256" key="3">
    <source>
        <dbReference type="ARBA" id="ARBA00022853"/>
    </source>
</evidence>
<reference evidence="11 12" key="1">
    <citation type="journal article" date="2013" name="PLoS ONE">
        <title>Genomic and secretomic analyses reveal unique features of the lignocellulolytic enzyme system of Penicillium decumbens.</title>
        <authorList>
            <person name="Liu G."/>
            <person name="Zhang L."/>
            <person name="Wei X."/>
            <person name="Zou G."/>
            <person name="Qin Y."/>
            <person name="Ma L."/>
            <person name="Li J."/>
            <person name="Zheng H."/>
            <person name="Wang S."/>
            <person name="Wang C."/>
            <person name="Xun L."/>
            <person name="Zhao G.-P."/>
            <person name="Zhou Z."/>
            <person name="Qu Y."/>
        </authorList>
    </citation>
    <scope>NUCLEOTIDE SEQUENCE [LARGE SCALE GENOMIC DNA]</scope>
    <source>
        <strain evidence="12">114-2 / CGMCC 5302</strain>
    </source>
</reference>
<feature type="compositionally biased region" description="Pro residues" evidence="9">
    <location>
        <begin position="349"/>
        <end position="361"/>
    </location>
</feature>
<dbReference type="InterPro" id="IPR036427">
    <property type="entry name" value="Bromodomain-like_sf"/>
</dbReference>
<evidence type="ECO:0000256" key="7">
    <source>
        <dbReference type="ARBA" id="ARBA00023242"/>
    </source>
</evidence>
<dbReference type="GO" id="GO:0003682">
    <property type="term" value="F:chromatin binding"/>
    <property type="evidence" value="ECO:0007669"/>
    <property type="project" value="TreeGrafter"/>
</dbReference>
<keyword evidence="7" id="KW-0539">Nucleus</keyword>
<feature type="region of interest" description="Disordered" evidence="9">
    <location>
        <begin position="214"/>
        <end position="373"/>
    </location>
</feature>
<dbReference type="GO" id="GO:0006368">
    <property type="term" value="P:transcription elongation by RNA polymerase II"/>
    <property type="evidence" value="ECO:0007669"/>
    <property type="project" value="TreeGrafter"/>
</dbReference>
<dbReference type="eggNOG" id="KOG1827">
    <property type="taxonomic scope" value="Eukaryota"/>
</dbReference>
<dbReference type="Proteomes" id="UP000019376">
    <property type="component" value="Unassembled WGS sequence"/>
</dbReference>
<dbReference type="SUPFAM" id="SSF47370">
    <property type="entry name" value="Bromodomain"/>
    <property type="match status" value="1"/>
</dbReference>
<dbReference type="Gene3D" id="1.20.920.10">
    <property type="entry name" value="Bromodomain-like"/>
    <property type="match status" value="1"/>
</dbReference>
<evidence type="ECO:0000256" key="8">
    <source>
        <dbReference type="PROSITE-ProRule" id="PRU00035"/>
    </source>
</evidence>
<dbReference type="Pfam" id="PF22994">
    <property type="entry name" value="RSC4_Ig_like"/>
    <property type="match status" value="1"/>
</dbReference>
<comment type="subcellular location">
    <subcellularLocation>
        <location evidence="1">Nucleus</location>
    </subcellularLocation>
</comment>
<keyword evidence="5 8" id="KW-0103">Bromodomain</keyword>
<dbReference type="OrthoDB" id="6017at2759"/>
<dbReference type="Pfam" id="PF00439">
    <property type="entry name" value="Bromodomain"/>
    <property type="match status" value="1"/>
</dbReference>
<keyword evidence="3" id="KW-0156">Chromatin regulator</keyword>
<evidence type="ECO:0000313" key="11">
    <source>
        <dbReference type="EMBL" id="EPS26052.1"/>
    </source>
</evidence>
<evidence type="ECO:0000256" key="2">
    <source>
        <dbReference type="ARBA" id="ARBA00022737"/>
    </source>
</evidence>
<feature type="compositionally biased region" description="Acidic residues" evidence="9">
    <location>
        <begin position="46"/>
        <end position="72"/>
    </location>
</feature>
<dbReference type="SMART" id="SM00297">
    <property type="entry name" value="BROMO"/>
    <property type="match status" value="1"/>
</dbReference>
<dbReference type="STRING" id="933388.S8AVZ9"/>
<dbReference type="InterPro" id="IPR037382">
    <property type="entry name" value="Rsc/polybromo"/>
</dbReference>
<feature type="domain" description="Bromo" evidence="10">
    <location>
        <begin position="93"/>
        <end position="173"/>
    </location>
</feature>
<feature type="compositionally biased region" description="Basic residues" evidence="9">
    <location>
        <begin position="275"/>
        <end position="286"/>
    </location>
</feature>
<evidence type="ECO:0000313" key="12">
    <source>
        <dbReference type="Proteomes" id="UP000019376"/>
    </source>
</evidence>
<dbReference type="CDD" id="cd04369">
    <property type="entry name" value="Bromodomain"/>
    <property type="match status" value="1"/>
</dbReference>
<keyword evidence="2" id="KW-0677">Repeat</keyword>
<evidence type="ECO:0000256" key="6">
    <source>
        <dbReference type="ARBA" id="ARBA00023163"/>
    </source>
</evidence>
<dbReference type="GO" id="GO:0006338">
    <property type="term" value="P:chromatin remodeling"/>
    <property type="evidence" value="ECO:0007669"/>
    <property type="project" value="InterPro"/>
</dbReference>
<feature type="compositionally biased region" description="Polar residues" evidence="9">
    <location>
        <begin position="260"/>
        <end position="269"/>
    </location>
</feature>
<evidence type="ECO:0000256" key="1">
    <source>
        <dbReference type="ARBA" id="ARBA00004123"/>
    </source>
</evidence>
<evidence type="ECO:0000256" key="4">
    <source>
        <dbReference type="ARBA" id="ARBA00023015"/>
    </source>
</evidence>
<dbReference type="EMBL" id="KB644408">
    <property type="protein sequence ID" value="EPS26052.1"/>
    <property type="molecule type" value="Genomic_DNA"/>
</dbReference>
<dbReference type="AlphaFoldDB" id="S8AVZ9"/>
<organism evidence="11 12">
    <name type="scientific">Penicillium oxalicum (strain 114-2 / CGMCC 5302)</name>
    <name type="common">Penicillium decumbens</name>
    <dbReference type="NCBI Taxonomy" id="933388"/>
    <lineage>
        <taxon>Eukaryota</taxon>
        <taxon>Fungi</taxon>
        <taxon>Dikarya</taxon>
        <taxon>Ascomycota</taxon>
        <taxon>Pezizomycotina</taxon>
        <taxon>Eurotiomycetes</taxon>
        <taxon>Eurotiomycetidae</taxon>
        <taxon>Eurotiales</taxon>
        <taxon>Aspergillaceae</taxon>
        <taxon>Penicillium</taxon>
    </lineage>
</organism>
<feature type="region of interest" description="Disordered" evidence="9">
    <location>
        <begin position="1"/>
        <end position="79"/>
    </location>
</feature>
<dbReference type="PANTHER" id="PTHR16062">
    <property type="entry name" value="SWI/SNF-RELATED"/>
    <property type="match status" value="1"/>
</dbReference>
<evidence type="ECO:0000256" key="5">
    <source>
        <dbReference type="ARBA" id="ARBA00023117"/>
    </source>
</evidence>
<keyword evidence="4" id="KW-0805">Transcription regulation</keyword>
<keyword evidence="6" id="KW-0804">Transcription</keyword>
<feature type="compositionally biased region" description="Low complexity" evidence="9">
    <location>
        <begin position="287"/>
        <end position="301"/>
    </location>
</feature>
<protein>
    <recommendedName>
        <fullName evidence="10">Bromo domain-containing protein</fullName>
    </recommendedName>
</protein>
<dbReference type="InterPro" id="IPR054551">
    <property type="entry name" value="RSC4_Ig-like"/>
</dbReference>
<dbReference type="HOGENOM" id="CLU_012767_0_0_1"/>
<dbReference type="PROSITE" id="PS50014">
    <property type="entry name" value="BROMODOMAIN_2"/>
    <property type="match status" value="1"/>
</dbReference>
<evidence type="ECO:0000259" key="10">
    <source>
        <dbReference type="PROSITE" id="PS50014"/>
    </source>
</evidence>
<proteinExistence type="predicted"/>
<keyword evidence="12" id="KW-1185">Reference proteome</keyword>
<name>S8AVZ9_PENO1</name>
<evidence type="ECO:0000256" key="9">
    <source>
        <dbReference type="SAM" id="MobiDB-lite"/>
    </source>
</evidence>
<dbReference type="GO" id="GO:0016586">
    <property type="term" value="C:RSC-type complex"/>
    <property type="evidence" value="ECO:0007669"/>
    <property type="project" value="InterPro"/>
</dbReference>
<dbReference type="InterPro" id="IPR001487">
    <property type="entry name" value="Bromodomain"/>
</dbReference>
<accession>S8AVZ9</accession>
<gene>
    <name evidence="11" type="ORF">PDE_00988</name>
</gene>
<dbReference type="PANTHER" id="PTHR16062:SF19">
    <property type="entry name" value="PROTEIN POLYBROMO-1"/>
    <property type="match status" value="1"/>
</dbReference>
<sequence>MSTKRRGAAAASPDVRLRGQKRRKVSEESPVSPDEAEQSPSREASEAAEEAEEEGDSAAPEDEQEPEEDFEGDTLQAAQDKIMTELTRLKDDDGEDVAYPFIGKPDRNLYRDYYEIIQHPTSLRTIQKQVRGTDSRKNPTRTTAFPTWKSFEDEVAYIWRNAREYNEDGSDISTLAGILEKHFKRRVAEAKKHVPDPIQVDGHPEKPRIKLKMSATNLESRPQRLTLKVTGQTSETPFKDDETPSGVTGDGDAVKRQPDTTRTTSASQEADTHRISPRYRSLRRHLASPSKSSAATTPSVAEQPSAASATAQDGPSVVKSESAGQVPPPSETAGAPNGLHSVPSEPQETPAPTPAPPPAPVSPLDSVLRRPGQDASSALIRNVHISTHPSLALQRSFSLDIPPSDTFSQQSVTINLPASHNLLTIRPKVLPGNAQRHVKMIALVGVQRLHPSTNDPSGLAYDLPLPPGTTKIDLEAIAGPARGVPKTGPPGTEIDYERVTIFVNLLR</sequence>